<dbReference type="HOGENOM" id="CLU_2812368_0_0_1"/>
<organism evidence="1 2">
    <name type="scientific">Exophiala xenobiotica</name>
    <dbReference type="NCBI Taxonomy" id="348802"/>
    <lineage>
        <taxon>Eukaryota</taxon>
        <taxon>Fungi</taxon>
        <taxon>Dikarya</taxon>
        <taxon>Ascomycota</taxon>
        <taxon>Pezizomycotina</taxon>
        <taxon>Eurotiomycetes</taxon>
        <taxon>Chaetothyriomycetidae</taxon>
        <taxon>Chaetothyriales</taxon>
        <taxon>Herpotrichiellaceae</taxon>
        <taxon>Exophiala</taxon>
    </lineage>
</organism>
<reference evidence="1 2" key="1">
    <citation type="submission" date="2015-01" db="EMBL/GenBank/DDBJ databases">
        <title>The Genome Sequence of Exophiala xenobiotica CBS118157.</title>
        <authorList>
            <consortium name="The Broad Institute Genomics Platform"/>
            <person name="Cuomo C."/>
            <person name="de Hoog S."/>
            <person name="Gorbushina A."/>
            <person name="Stielow B."/>
            <person name="Teixiera M."/>
            <person name="Abouelleil A."/>
            <person name="Chapman S.B."/>
            <person name="Priest M."/>
            <person name="Young S.K."/>
            <person name="Wortman J."/>
            <person name="Nusbaum C."/>
            <person name="Birren B."/>
        </authorList>
    </citation>
    <scope>NUCLEOTIDE SEQUENCE [LARGE SCALE GENOMIC DNA]</scope>
    <source>
        <strain evidence="1 2">CBS 118157</strain>
    </source>
</reference>
<proteinExistence type="predicted"/>
<keyword evidence="2" id="KW-1185">Reference proteome</keyword>
<sequence length="67" mass="7855">MKREIAGKQHEEDTVETVATAIAGVRKAYQEDKLEDVLTWAKIHWEEVGERQKKFEPEKDRTRLSSQ</sequence>
<dbReference type="GeneID" id="25323263"/>
<dbReference type="RefSeq" id="XP_013321785.1">
    <property type="nucleotide sequence ID" value="XM_013466331.1"/>
</dbReference>
<dbReference type="Proteomes" id="UP000054342">
    <property type="component" value="Unassembled WGS sequence"/>
</dbReference>
<dbReference type="EMBL" id="KN847317">
    <property type="protein sequence ID" value="KIW61201.1"/>
    <property type="molecule type" value="Genomic_DNA"/>
</dbReference>
<evidence type="ECO:0000313" key="1">
    <source>
        <dbReference type="EMBL" id="KIW61201.1"/>
    </source>
</evidence>
<evidence type="ECO:0000313" key="2">
    <source>
        <dbReference type="Proteomes" id="UP000054342"/>
    </source>
</evidence>
<dbReference type="AlphaFoldDB" id="A0A0D2C8C1"/>
<protein>
    <submittedName>
        <fullName evidence="1">Uncharacterized protein</fullName>
    </submittedName>
</protein>
<name>A0A0D2C8C1_9EURO</name>
<accession>A0A0D2C8C1</accession>
<gene>
    <name evidence="1" type="ORF">PV05_01355</name>
</gene>